<reference evidence="2" key="2">
    <citation type="journal article" date="2015" name="Data Brief">
        <title>Shoot transcriptome of the giant reed, Arundo donax.</title>
        <authorList>
            <person name="Barrero R.A."/>
            <person name="Guerrero F.D."/>
            <person name="Moolhuijzen P."/>
            <person name="Goolsby J.A."/>
            <person name="Tidwell J."/>
            <person name="Bellgard S.E."/>
            <person name="Bellgard M.I."/>
        </authorList>
    </citation>
    <scope>NUCLEOTIDE SEQUENCE</scope>
    <source>
        <tissue evidence="2">Shoot tissue taken approximately 20 cm above the soil surface</tissue>
    </source>
</reference>
<reference evidence="2" key="1">
    <citation type="submission" date="2014-09" db="EMBL/GenBank/DDBJ databases">
        <authorList>
            <person name="Magalhaes I.L.F."/>
            <person name="Oliveira U."/>
            <person name="Santos F.R."/>
            <person name="Vidigal T.H.D.A."/>
            <person name="Brescovit A.D."/>
            <person name="Santos A.J."/>
        </authorList>
    </citation>
    <scope>NUCLEOTIDE SEQUENCE</scope>
    <source>
        <tissue evidence="2">Shoot tissue taken approximately 20 cm above the soil surface</tissue>
    </source>
</reference>
<name>A0A0A9C0J2_ARUDO</name>
<feature type="region of interest" description="Disordered" evidence="1">
    <location>
        <begin position="100"/>
        <end position="132"/>
    </location>
</feature>
<protein>
    <submittedName>
        <fullName evidence="2">Uncharacterized protein</fullName>
    </submittedName>
</protein>
<dbReference type="EMBL" id="GBRH01229922">
    <property type="protein sequence ID" value="JAD67973.1"/>
    <property type="molecule type" value="Transcribed_RNA"/>
</dbReference>
<organism evidence="2">
    <name type="scientific">Arundo donax</name>
    <name type="common">Giant reed</name>
    <name type="synonym">Donax arundinaceus</name>
    <dbReference type="NCBI Taxonomy" id="35708"/>
    <lineage>
        <taxon>Eukaryota</taxon>
        <taxon>Viridiplantae</taxon>
        <taxon>Streptophyta</taxon>
        <taxon>Embryophyta</taxon>
        <taxon>Tracheophyta</taxon>
        <taxon>Spermatophyta</taxon>
        <taxon>Magnoliopsida</taxon>
        <taxon>Liliopsida</taxon>
        <taxon>Poales</taxon>
        <taxon>Poaceae</taxon>
        <taxon>PACMAD clade</taxon>
        <taxon>Arundinoideae</taxon>
        <taxon>Arundineae</taxon>
        <taxon>Arundo</taxon>
    </lineage>
</organism>
<dbReference type="AlphaFoldDB" id="A0A0A9C0J2"/>
<accession>A0A0A9C0J2</accession>
<evidence type="ECO:0000313" key="2">
    <source>
        <dbReference type="EMBL" id="JAD67973.1"/>
    </source>
</evidence>
<evidence type="ECO:0000256" key="1">
    <source>
        <dbReference type="SAM" id="MobiDB-lite"/>
    </source>
</evidence>
<sequence length="170" mass="18862">MLQSNRYHLFSDFSRRLPRKIQMAVILLQVHLAKKSLQLPHKTVSLVARTNVRHITTSVWCLSCNCSEISIIRVCSDAAASRTISSSSCTSQNCDSRTAMAGGQSLTDTEPETVTPTVKESIGTLSSRQEQRTRQFMAPRSKDHRAQPPASAFLPAASVHEPWPWTNCGH</sequence>
<proteinExistence type="predicted"/>